<accession>Q5BYS1</accession>
<evidence type="ECO:0000313" key="1">
    <source>
        <dbReference type="EMBL" id="AAX27454.1"/>
    </source>
</evidence>
<protein>
    <submittedName>
        <fullName evidence="1">Uncharacterized protein</fullName>
    </submittedName>
</protein>
<sequence>MVRHIRRPKQDRSVPHAGVGLSSCNAAYPVGLSQEDNHDNVPRLCALRDQDRHLVFHDFVRH</sequence>
<dbReference type="EMBL" id="AY811565">
    <property type="protein sequence ID" value="AAX27454.1"/>
    <property type="molecule type" value="mRNA"/>
</dbReference>
<proteinExistence type="evidence at transcript level"/>
<reference evidence="1" key="1">
    <citation type="submission" date="2005-03" db="EMBL/GenBank/DDBJ databases">
        <authorList>
            <person name="Han Z."/>
        </authorList>
    </citation>
    <scope>NUCLEOTIDE SEQUENCE</scope>
</reference>
<dbReference type="PROSITE" id="PS51257">
    <property type="entry name" value="PROKAR_LIPOPROTEIN"/>
    <property type="match status" value="1"/>
</dbReference>
<dbReference type="EMBL" id="AY811421">
    <property type="protein sequence ID" value="AAX27310.1"/>
    <property type="molecule type" value="mRNA"/>
</dbReference>
<organism evidence="1">
    <name type="scientific">Schistosoma japonicum</name>
    <name type="common">Blood fluke</name>
    <dbReference type="NCBI Taxonomy" id="6182"/>
    <lineage>
        <taxon>Eukaryota</taxon>
        <taxon>Metazoa</taxon>
        <taxon>Spiralia</taxon>
        <taxon>Lophotrochozoa</taxon>
        <taxon>Platyhelminthes</taxon>
        <taxon>Trematoda</taxon>
        <taxon>Digenea</taxon>
        <taxon>Strigeidida</taxon>
        <taxon>Schistosomatoidea</taxon>
        <taxon>Schistosomatidae</taxon>
        <taxon>Schistosoma</taxon>
    </lineage>
</organism>
<dbReference type="AlphaFoldDB" id="Q5BYS1"/>
<reference evidence="1" key="2">
    <citation type="journal article" date="2006" name="PLoS Pathog.">
        <title>New perspectives on host-parasite interplay by comparative transcriptomic and proteomic analyses of Schistosoma japonicum.</title>
        <authorList>
            <person name="Liu F."/>
            <person name="Lu J."/>
            <person name="Hu W."/>
            <person name="Wang S.Y."/>
            <person name="Cui S.J."/>
            <person name="Chi M."/>
            <person name="Yan Q."/>
            <person name="Wang X.R."/>
            <person name="Song H.D."/>
            <person name="Xu X.N."/>
            <person name="Wang J.J."/>
            <person name="Zhang X.L."/>
            <person name="Zhang X."/>
            <person name="Wang Z.Q."/>
            <person name="Xue C.L."/>
            <person name="Brindley P.J."/>
            <person name="McManus D.P."/>
            <person name="Yang P.Y."/>
            <person name="Feng Z."/>
            <person name="Chen Z."/>
            <person name="Han Z.G."/>
        </authorList>
    </citation>
    <scope>NUCLEOTIDE SEQUENCE</scope>
</reference>
<name>Q5BYS1_SCHJA</name>